<evidence type="ECO:0000313" key="5">
    <source>
        <dbReference type="EMBL" id="EUC55305.1"/>
    </source>
</evidence>
<comment type="similarity">
    <text evidence="1">Belongs to the ATP-dependent AMP-binding enzyme family.</text>
</comment>
<evidence type="ECO:0000313" key="6">
    <source>
        <dbReference type="Proteomes" id="UP000030108"/>
    </source>
</evidence>
<dbReference type="InterPro" id="IPR000873">
    <property type="entry name" value="AMP-dep_synth/lig_dom"/>
</dbReference>
<keyword evidence="2" id="KW-0436">Ligase</keyword>
<gene>
    <name evidence="5" type="ORF">RSOL_108210</name>
</gene>
<dbReference type="Proteomes" id="UP000030108">
    <property type="component" value="Unassembled WGS sequence"/>
</dbReference>
<dbReference type="EMBL" id="JATN01000322">
    <property type="protein sequence ID" value="EUC55305.1"/>
    <property type="molecule type" value="Genomic_DNA"/>
</dbReference>
<protein>
    <submittedName>
        <fullName evidence="5">AMP-binding enzyme</fullName>
    </submittedName>
</protein>
<organism evidence="5 6">
    <name type="scientific">Rhizoctonia solani AG-3 Rhs1AP</name>
    <dbReference type="NCBI Taxonomy" id="1086054"/>
    <lineage>
        <taxon>Eukaryota</taxon>
        <taxon>Fungi</taxon>
        <taxon>Dikarya</taxon>
        <taxon>Basidiomycota</taxon>
        <taxon>Agaricomycotina</taxon>
        <taxon>Agaricomycetes</taxon>
        <taxon>Cantharellales</taxon>
        <taxon>Ceratobasidiaceae</taxon>
        <taxon>Rhizoctonia</taxon>
    </lineage>
</organism>
<feature type="domain" description="AMP-dependent synthetase/ligase" evidence="4">
    <location>
        <begin position="97"/>
        <end position="391"/>
    </location>
</feature>
<dbReference type="InterPro" id="IPR042099">
    <property type="entry name" value="ANL_N_sf"/>
</dbReference>
<accession>X8IZW2</accession>
<evidence type="ECO:0000256" key="2">
    <source>
        <dbReference type="ARBA" id="ARBA00022598"/>
    </source>
</evidence>
<dbReference type="PROSITE" id="PS00455">
    <property type="entry name" value="AMP_BINDING"/>
    <property type="match status" value="1"/>
</dbReference>
<dbReference type="Pfam" id="PF00501">
    <property type="entry name" value="AMP-binding"/>
    <property type="match status" value="1"/>
</dbReference>
<evidence type="ECO:0000259" key="4">
    <source>
        <dbReference type="Pfam" id="PF00501"/>
    </source>
</evidence>
<dbReference type="SUPFAM" id="SSF56801">
    <property type="entry name" value="Acetyl-CoA synthetase-like"/>
    <property type="match status" value="1"/>
</dbReference>
<dbReference type="PANTHER" id="PTHR43201:SF5">
    <property type="entry name" value="MEDIUM-CHAIN ACYL-COA LIGASE ACSF2, MITOCHONDRIAL"/>
    <property type="match status" value="1"/>
</dbReference>
<dbReference type="InterPro" id="IPR020845">
    <property type="entry name" value="AMP-binding_CS"/>
</dbReference>
<dbReference type="Gene3D" id="3.40.50.12780">
    <property type="entry name" value="N-terminal domain of ligase-like"/>
    <property type="match status" value="1"/>
</dbReference>
<dbReference type="PANTHER" id="PTHR43201">
    <property type="entry name" value="ACYL-COA SYNTHETASE"/>
    <property type="match status" value="1"/>
</dbReference>
<feature type="region of interest" description="Disordered" evidence="3">
    <location>
        <begin position="1"/>
        <end position="20"/>
    </location>
</feature>
<comment type="caution">
    <text evidence="5">The sequence shown here is derived from an EMBL/GenBank/DDBJ whole genome shotgun (WGS) entry which is preliminary data.</text>
</comment>
<dbReference type="OrthoDB" id="3220340at2759"/>
<reference evidence="6" key="1">
    <citation type="journal article" date="2014" name="Genome Announc.">
        <title>Draft genome sequence of the plant-pathogenic soil fungus Rhizoctonia solani anastomosis group 3 strain Rhs1AP.</title>
        <authorList>
            <person name="Cubeta M.A."/>
            <person name="Thomas E."/>
            <person name="Dean R.A."/>
            <person name="Jabaji S."/>
            <person name="Neate S.M."/>
            <person name="Tavantzis S."/>
            <person name="Toda T."/>
            <person name="Vilgalys R."/>
            <person name="Bharathan N."/>
            <person name="Fedorova-Abrams N."/>
            <person name="Pakala S.B."/>
            <person name="Pakala S.M."/>
            <person name="Zafar N."/>
            <person name="Joardar V."/>
            <person name="Losada L."/>
            <person name="Nierman W.C."/>
        </authorList>
    </citation>
    <scope>NUCLEOTIDE SEQUENCE [LARGE SCALE GENOMIC DNA]</scope>
    <source>
        <strain evidence="6">AG-3</strain>
    </source>
</reference>
<dbReference type="AlphaFoldDB" id="X8IZW2"/>
<sequence length="636" mass="69919">MSPDSSTSLHGLYSGPNENDSLTEDELTLLLATPRAAASTPNAILFRLPLGPEPSMGWVDVTCAEAHSIVARLADAWRSKLSNLLSKPEDPGSGSSIGPGTTICITVEPSFHGIFHLLAFWAIGCTVQFVSIADIGVAVDQLDESGCRVMLCSGFDDGWMKARRTEFSGAIVQLPEEEQAHNLAKAEKQRQGIVSSTRALFEQTEVLDSTPPPWPTPRRPTPALILQSSGTTGRPKLLRLSLYHYTIGHGDGCRAYLASARPEKTSKTPFTHPRLVPVPFYWSSTFYYMFVHLTTATPMAFAYFTNILAFTPSELIDWAIAFNVGAIGCSSGIVRRIPNAAFESNAEFLRSLFLFSFTGSAVDEAQSQLFEELQLPIMNLYGSSELGRVLHASKAPYTHLRLFRGTPPPLVHPISEYAPDGSRHVELWFTPKTSPRLAHHHAHGGVLVKFEAFPGDGPHKGELAINTGDIFRELTIHDNSGSGSETVYTYVGRHSDQIRLGGKAYGNIDAALFEMTLGSEINARLGRSGSYPWTLDGIQLFGNNMSSTALVIQLCLDQNLVAPDATVNDLPVHELHESVEETNNALGFTKRRRVNVAKRMLIRTPKRWENVCKFKPWLDGLDFEDSDFEDSECNDP</sequence>
<feature type="compositionally biased region" description="Pro residues" evidence="3">
    <location>
        <begin position="210"/>
        <end position="220"/>
    </location>
</feature>
<feature type="non-terminal residue" evidence="5">
    <location>
        <position position="636"/>
    </location>
</feature>
<dbReference type="GO" id="GO:0006631">
    <property type="term" value="P:fatty acid metabolic process"/>
    <property type="evidence" value="ECO:0007669"/>
    <property type="project" value="TreeGrafter"/>
</dbReference>
<dbReference type="GO" id="GO:0031956">
    <property type="term" value="F:medium-chain fatty acid-CoA ligase activity"/>
    <property type="evidence" value="ECO:0007669"/>
    <property type="project" value="TreeGrafter"/>
</dbReference>
<evidence type="ECO:0000256" key="1">
    <source>
        <dbReference type="ARBA" id="ARBA00006432"/>
    </source>
</evidence>
<name>X8IZW2_9AGAM</name>
<feature type="region of interest" description="Disordered" evidence="3">
    <location>
        <begin position="207"/>
        <end position="226"/>
    </location>
</feature>
<proteinExistence type="inferred from homology"/>
<evidence type="ECO:0000256" key="3">
    <source>
        <dbReference type="SAM" id="MobiDB-lite"/>
    </source>
</evidence>